<dbReference type="InterPro" id="IPR031825">
    <property type="entry name" value="RXLR"/>
</dbReference>
<name>W2LFX0_PHYNI</name>
<comment type="domain">
    <text evidence="5">The RxLR-dEER motif acts to carry the protein into the host cell cytoplasm through binding to cell surface phosphatidylinositol-3-phosphate.</text>
</comment>
<protein>
    <recommendedName>
        <fullName evidence="5">RxLR effector protein</fullName>
    </recommendedName>
</protein>
<feature type="chain" id="PRO_5044955302" description="RxLR effector protein" evidence="5">
    <location>
        <begin position="26"/>
        <end position="193"/>
    </location>
</feature>
<proteinExistence type="inferred from homology"/>
<feature type="signal peptide" evidence="5">
    <location>
        <begin position="1"/>
        <end position="25"/>
    </location>
</feature>
<accession>W2LFX0</accession>
<dbReference type="Pfam" id="PF16810">
    <property type="entry name" value="RXLR"/>
    <property type="match status" value="1"/>
</dbReference>
<keyword evidence="4 5" id="KW-0732">Signal</keyword>
<dbReference type="Proteomes" id="UP000054423">
    <property type="component" value="Unassembled WGS sequence"/>
</dbReference>
<evidence type="ECO:0000256" key="2">
    <source>
        <dbReference type="ARBA" id="ARBA00010400"/>
    </source>
</evidence>
<evidence type="ECO:0000313" key="6">
    <source>
        <dbReference type="EMBL" id="ETL95560.1"/>
    </source>
</evidence>
<sequence length="193" mass="22574">MRFVNCVNLLLVLTVLVLTSYDVTCAGTGTDQTNFTRIKPNDPRFSTRRGLDDNKRYLRRAASTTVNGEEREFISARVRIALKRLVTSDDTIYTHGIGIGGEKGRWATILKNYRIFKNEMEYLLREVYWEFVFLVWAANKRTPAMMYTRLGVIKTTGPYDKNYRIYIRYLSFYEHYVGPAYNPIHQYGPKLQN</sequence>
<dbReference type="EMBL" id="KI679037">
    <property type="protein sequence ID" value="ETL95560.1"/>
    <property type="molecule type" value="Genomic_DNA"/>
</dbReference>
<dbReference type="OrthoDB" id="128939at2759"/>
<evidence type="ECO:0000256" key="4">
    <source>
        <dbReference type="ARBA" id="ARBA00022729"/>
    </source>
</evidence>
<dbReference type="AlphaFoldDB" id="W2LFX0"/>
<gene>
    <name evidence="6" type="ORF">L917_06667</name>
</gene>
<evidence type="ECO:0000256" key="5">
    <source>
        <dbReference type="RuleBase" id="RU367124"/>
    </source>
</evidence>
<dbReference type="VEuPathDB" id="FungiDB:PPTG_19096"/>
<comment type="similarity">
    <text evidence="2 5">Belongs to the RxLR effector family.</text>
</comment>
<keyword evidence="3 5" id="KW-0964">Secreted</keyword>
<comment type="function">
    <text evidence="5">Effector that suppresses plant defense responses during pathogen infection.</text>
</comment>
<organism evidence="6">
    <name type="scientific">Phytophthora nicotianae</name>
    <name type="common">Potato buckeye rot agent</name>
    <name type="synonym">Phytophthora parasitica</name>
    <dbReference type="NCBI Taxonomy" id="4792"/>
    <lineage>
        <taxon>Eukaryota</taxon>
        <taxon>Sar</taxon>
        <taxon>Stramenopiles</taxon>
        <taxon>Oomycota</taxon>
        <taxon>Peronosporomycetes</taxon>
        <taxon>Peronosporales</taxon>
        <taxon>Peronosporaceae</taxon>
        <taxon>Phytophthora</taxon>
    </lineage>
</organism>
<comment type="subcellular location">
    <subcellularLocation>
        <location evidence="1 5">Secreted</location>
    </subcellularLocation>
</comment>
<evidence type="ECO:0000256" key="3">
    <source>
        <dbReference type="ARBA" id="ARBA00022525"/>
    </source>
</evidence>
<reference evidence="6" key="1">
    <citation type="submission" date="2013-11" db="EMBL/GenBank/DDBJ databases">
        <title>The Genome Sequence of Phytophthora parasitica CHvinca01.</title>
        <authorList>
            <consortium name="The Broad Institute Genomics Platform"/>
            <person name="Russ C."/>
            <person name="Tyler B."/>
            <person name="Panabieres F."/>
            <person name="Shan W."/>
            <person name="Tripathy S."/>
            <person name="Grunwald N."/>
            <person name="Machado M."/>
            <person name="Johnson C.S."/>
            <person name="Arredondo F."/>
            <person name="Hong C."/>
            <person name="Coffey M."/>
            <person name="Young S.K."/>
            <person name="Zeng Q."/>
            <person name="Gargeya S."/>
            <person name="Fitzgerald M."/>
            <person name="Abouelleil A."/>
            <person name="Alvarado L."/>
            <person name="Chapman S.B."/>
            <person name="Gainer-Dewar J."/>
            <person name="Goldberg J."/>
            <person name="Griggs A."/>
            <person name="Gujja S."/>
            <person name="Hansen M."/>
            <person name="Howarth C."/>
            <person name="Imamovic A."/>
            <person name="Ireland A."/>
            <person name="Larimer J."/>
            <person name="McCowan C."/>
            <person name="Murphy C."/>
            <person name="Pearson M."/>
            <person name="Poon T.W."/>
            <person name="Priest M."/>
            <person name="Roberts A."/>
            <person name="Saif S."/>
            <person name="Shea T."/>
            <person name="Sykes S."/>
            <person name="Wortman J."/>
            <person name="Nusbaum C."/>
            <person name="Birren B."/>
        </authorList>
    </citation>
    <scope>NUCLEOTIDE SEQUENCE [LARGE SCALE GENOMIC DNA]</scope>
    <source>
        <strain evidence="6">CHvinca01</strain>
    </source>
</reference>
<evidence type="ECO:0000256" key="1">
    <source>
        <dbReference type="ARBA" id="ARBA00004613"/>
    </source>
</evidence>